<evidence type="ECO:0000313" key="2">
    <source>
        <dbReference type="EMBL" id="MFI2486697.1"/>
    </source>
</evidence>
<dbReference type="Proteomes" id="UP001611580">
    <property type="component" value="Unassembled WGS sequence"/>
</dbReference>
<sequence>MSGGTVDHVVPGLLVVTGPPGSGKSTVSEALADLWEPSVLVEGDAFFRFLRRGMIPPWLPESHTQNDTTVRAAAAAAGGFAAGGMAVVYDGVIGPWFLPTFARLSGVEALDYVVLLPPVETCLKRVETRTGHGFTDLDAARHMHEDFVRATLPGAVDPAGSLGSEDPAGSAPSLRPAGPPGAVLRELPDDVAGVAEAIVAAMAAGKTRYTVEH</sequence>
<comment type="caution">
    <text evidence="2">The sequence shown here is derived from an EMBL/GenBank/DDBJ whole genome shotgun (WGS) entry which is preliminary data.</text>
</comment>
<evidence type="ECO:0000256" key="1">
    <source>
        <dbReference type="SAM" id="MobiDB-lite"/>
    </source>
</evidence>
<dbReference type="Pfam" id="PF13238">
    <property type="entry name" value="AAA_18"/>
    <property type="match status" value="1"/>
</dbReference>
<dbReference type="EMBL" id="JBIRYI010000003">
    <property type="protein sequence ID" value="MFI2486697.1"/>
    <property type="molecule type" value="Genomic_DNA"/>
</dbReference>
<keyword evidence="3" id="KW-1185">Reference proteome</keyword>
<gene>
    <name evidence="2" type="ORF">ACH47X_07290</name>
</gene>
<dbReference type="SUPFAM" id="SSF52540">
    <property type="entry name" value="P-loop containing nucleoside triphosphate hydrolases"/>
    <property type="match status" value="1"/>
</dbReference>
<name>A0ABW7XGR3_9MICO</name>
<evidence type="ECO:0000313" key="3">
    <source>
        <dbReference type="Proteomes" id="UP001611580"/>
    </source>
</evidence>
<proteinExistence type="predicted"/>
<dbReference type="Gene3D" id="3.40.50.300">
    <property type="entry name" value="P-loop containing nucleotide triphosphate hydrolases"/>
    <property type="match status" value="1"/>
</dbReference>
<accession>A0ABW7XGR3</accession>
<reference evidence="2 3" key="1">
    <citation type="submission" date="2024-10" db="EMBL/GenBank/DDBJ databases">
        <title>The Natural Products Discovery Center: Release of the First 8490 Sequenced Strains for Exploring Actinobacteria Biosynthetic Diversity.</title>
        <authorList>
            <person name="Kalkreuter E."/>
            <person name="Kautsar S.A."/>
            <person name="Yang D."/>
            <person name="Bader C.D."/>
            <person name="Teijaro C.N."/>
            <person name="Fluegel L."/>
            <person name="Davis C.M."/>
            <person name="Simpson J.R."/>
            <person name="Lauterbach L."/>
            <person name="Steele A.D."/>
            <person name="Gui C."/>
            <person name="Meng S."/>
            <person name="Li G."/>
            <person name="Viehrig K."/>
            <person name="Ye F."/>
            <person name="Su P."/>
            <person name="Kiefer A.F."/>
            <person name="Nichols A."/>
            <person name="Cepeda A.J."/>
            <person name="Yan W."/>
            <person name="Fan B."/>
            <person name="Jiang Y."/>
            <person name="Adhikari A."/>
            <person name="Zheng C.-J."/>
            <person name="Schuster L."/>
            <person name="Cowan T.M."/>
            <person name="Smanski M.J."/>
            <person name="Chevrette M.G."/>
            <person name="De Carvalho L.P.S."/>
            <person name="Shen B."/>
        </authorList>
    </citation>
    <scope>NUCLEOTIDE SEQUENCE [LARGE SCALE GENOMIC DNA]</scope>
    <source>
        <strain evidence="2 3">NPDC019481</strain>
    </source>
</reference>
<organism evidence="2 3">
    <name type="scientific">Promicromonospora kroppenstedtii</name>
    <dbReference type="NCBI Taxonomy" id="440482"/>
    <lineage>
        <taxon>Bacteria</taxon>
        <taxon>Bacillati</taxon>
        <taxon>Actinomycetota</taxon>
        <taxon>Actinomycetes</taxon>
        <taxon>Micrococcales</taxon>
        <taxon>Promicromonosporaceae</taxon>
        <taxon>Promicromonospora</taxon>
    </lineage>
</organism>
<feature type="region of interest" description="Disordered" evidence="1">
    <location>
        <begin position="155"/>
        <end position="182"/>
    </location>
</feature>
<dbReference type="RefSeq" id="WP_397402811.1">
    <property type="nucleotide sequence ID" value="NZ_JBIRYI010000003.1"/>
</dbReference>
<protein>
    <submittedName>
        <fullName evidence="2">AAA family ATPase</fullName>
    </submittedName>
</protein>
<dbReference type="InterPro" id="IPR027417">
    <property type="entry name" value="P-loop_NTPase"/>
</dbReference>